<gene>
    <name evidence="1" type="ORF">PS710_01089</name>
</gene>
<name>A0A5E7AV85_PSEFL</name>
<proteinExistence type="predicted"/>
<evidence type="ECO:0000313" key="2">
    <source>
        <dbReference type="Proteomes" id="UP000381093"/>
    </source>
</evidence>
<reference evidence="1 2" key="1">
    <citation type="submission" date="2019-09" db="EMBL/GenBank/DDBJ databases">
        <authorList>
            <person name="Chandra G."/>
            <person name="Truman W A."/>
        </authorList>
    </citation>
    <scope>NUCLEOTIDE SEQUENCE [LARGE SCALE GENOMIC DNA]</scope>
    <source>
        <strain evidence="1">PS710</strain>
    </source>
</reference>
<protein>
    <submittedName>
        <fullName evidence="1">Uncharacterized protein</fullName>
    </submittedName>
</protein>
<dbReference type="EMBL" id="CABVHW010000002">
    <property type="protein sequence ID" value="VVN80634.1"/>
    <property type="molecule type" value="Genomic_DNA"/>
</dbReference>
<organism evidence="1 2">
    <name type="scientific">Pseudomonas fluorescens</name>
    <dbReference type="NCBI Taxonomy" id="294"/>
    <lineage>
        <taxon>Bacteria</taxon>
        <taxon>Pseudomonadati</taxon>
        <taxon>Pseudomonadota</taxon>
        <taxon>Gammaproteobacteria</taxon>
        <taxon>Pseudomonadales</taxon>
        <taxon>Pseudomonadaceae</taxon>
        <taxon>Pseudomonas</taxon>
    </lineage>
</organism>
<evidence type="ECO:0000313" key="1">
    <source>
        <dbReference type="EMBL" id="VVN80634.1"/>
    </source>
</evidence>
<dbReference type="AlphaFoldDB" id="A0A5E7AV85"/>
<accession>A0A5E7AV85</accession>
<sequence length="140" mass="15803">MFRSHETVAEGTPNIFGDGYSNWRMFERHLAHPWYHVVLQERLEGTVWSSTMMISDVDMLEEILSKQTSEFVVTEIQVVTPGWMNKAGKWIMEGLSGLLVGYDTSGARVCLHNIGDEKAYTDAPGCLVDPHSLKGLRVIF</sequence>
<dbReference type="Proteomes" id="UP000381093">
    <property type="component" value="Unassembled WGS sequence"/>
</dbReference>
<dbReference type="RefSeq" id="WP_150763535.1">
    <property type="nucleotide sequence ID" value="NZ_CABVHW010000002.1"/>
</dbReference>